<evidence type="ECO:0000256" key="2">
    <source>
        <dbReference type="ARBA" id="ARBA00023169"/>
    </source>
</evidence>
<dbReference type="GO" id="GO:0000271">
    <property type="term" value="P:polysaccharide biosynthetic process"/>
    <property type="evidence" value="ECO:0007669"/>
    <property type="project" value="UniProtKB-KW"/>
</dbReference>
<name>D8JS21_HYPDA</name>
<feature type="domain" description="Bacterial sugar transferase" evidence="5">
    <location>
        <begin position="294"/>
        <end position="465"/>
    </location>
</feature>
<keyword evidence="6" id="KW-0808">Transferase</keyword>
<keyword evidence="4" id="KW-0812">Transmembrane</keyword>
<evidence type="ECO:0000313" key="7">
    <source>
        <dbReference type="Proteomes" id="UP000002033"/>
    </source>
</evidence>
<dbReference type="HOGENOM" id="CLU_024920_3_4_5"/>
<dbReference type="GO" id="GO:0016780">
    <property type="term" value="F:phosphotransferase activity, for other substituted phosphate groups"/>
    <property type="evidence" value="ECO:0007669"/>
    <property type="project" value="TreeGrafter"/>
</dbReference>
<dbReference type="STRING" id="582899.Hden_0459"/>
<keyword evidence="7" id="KW-1185">Reference proteome</keyword>
<sequence length="525" mass="57763">MANLPESGVRMHCAFLLAIDLFLLITANVIVFFLSIGLHPEASAETLAYCALTVTIAVPVLLASGLNRTVWRFTTLHDCSHIVVAILMTMAITAAVASMLPYFHGAPQFLIALQFLVMTAALVGIRALARLRHAGRSRRRANRTTSEREDILVVGVNAVTGLFLRCVTESGGSNIAVAGILSENRRHQRRRLGSHAVLGRPGDIVKIVHELDIHGVKVNRVILAQSFDSLSRSAQDSILRAKTEMNIRVDTLNERLSFDTSAMSSPTSAIKKRNDIISTPAANLEAPTTYLRCKRIFDVAAGTLIGICVAPMMLLVGVLVFFDIGRPIIFWQQRPGALGRPIRILKFRTMRAARRADGRLLSDTQRLSPIGKFLRRVRLDELPQVYNVVIGEMSMVGPRPLLPIDQSQQFRGRLDVKPGLTGWAQINGGRHLSVDDKAVLDLWYARHASLLLDLRILLSTVRTVLFGEHIDENAIREAWLALGDTSKGAAAERQSDFSARKQTLRWPAAVGIQPQPTSAESAQPQ</sequence>
<feature type="transmembrane region" description="Helical" evidence="4">
    <location>
        <begin position="46"/>
        <end position="67"/>
    </location>
</feature>
<comment type="similarity">
    <text evidence="1">Belongs to the bacterial sugar transferase family.</text>
</comment>
<dbReference type="Pfam" id="PF02397">
    <property type="entry name" value="Bac_transf"/>
    <property type="match status" value="1"/>
</dbReference>
<evidence type="ECO:0000256" key="4">
    <source>
        <dbReference type="SAM" id="Phobius"/>
    </source>
</evidence>
<evidence type="ECO:0000259" key="5">
    <source>
        <dbReference type="Pfam" id="PF02397"/>
    </source>
</evidence>
<gene>
    <name evidence="6" type="ordered locus">Hden_0459</name>
</gene>
<keyword evidence="4" id="KW-1133">Transmembrane helix</keyword>
<evidence type="ECO:0000256" key="3">
    <source>
        <dbReference type="SAM" id="MobiDB-lite"/>
    </source>
</evidence>
<dbReference type="eggNOG" id="COG2148">
    <property type="taxonomic scope" value="Bacteria"/>
</dbReference>
<evidence type="ECO:0000256" key="1">
    <source>
        <dbReference type="ARBA" id="ARBA00006464"/>
    </source>
</evidence>
<accession>D8JS21</accession>
<feature type="transmembrane region" description="Helical" evidence="4">
    <location>
        <begin position="79"/>
        <end position="103"/>
    </location>
</feature>
<proteinExistence type="inferred from homology"/>
<dbReference type="RefSeq" id="WP_013214499.1">
    <property type="nucleotide sequence ID" value="NC_014313.1"/>
</dbReference>
<feature type="region of interest" description="Disordered" evidence="3">
    <location>
        <begin position="506"/>
        <end position="525"/>
    </location>
</feature>
<organism evidence="6 7">
    <name type="scientific">Hyphomicrobium denitrificans (strain ATCC 51888 / DSM 1869 / NCIMB 11706 / TK 0415)</name>
    <dbReference type="NCBI Taxonomy" id="582899"/>
    <lineage>
        <taxon>Bacteria</taxon>
        <taxon>Pseudomonadati</taxon>
        <taxon>Pseudomonadota</taxon>
        <taxon>Alphaproteobacteria</taxon>
        <taxon>Hyphomicrobiales</taxon>
        <taxon>Hyphomicrobiaceae</taxon>
        <taxon>Hyphomicrobium</taxon>
    </lineage>
</organism>
<feature type="transmembrane region" description="Helical" evidence="4">
    <location>
        <begin position="12"/>
        <end position="34"/>
    </location>
</feature>
<keyword evidence="2" id="KW-0270">Exopolysaccharide synthesis</keyword>
<dbReference type="KEGG" id="hdn:Hden_0459"/>
<dbReference type="Gene3D" id="3.40.50.720">
    <property type="entry name" value="NAD(P)-binding Rossmann-like Domain"/>
    <property type="match status" value="1"/>
</dbReference>
<dbReference type="Proteomes" id="UP000002033">
    <property type="component" value="Chromosome"/>
</dbReference>
<feature type="transmembrane region" description="Helical" evidence="4">
    <location>
        <begin position="299"/>
        <end position="322"/>
    </location>
</feature>
<reference evidence="7" key="1">
    <citation type="journal article" date="2011" name="J. Bacteriol.">
        <title>Genome sequences of eight morphologically diverse alphaproteobacteria.</title>
        <authorList>
            <consortium name="US DOE Joint Genome Institute"/>
            <person name="Brown P.J."/>
            <person name="Kysela D.T."/>
            <person name="Buechlein A."/>
            <person name="Hemmerich C."/>
            <person name="Brun Y.V."/>
        </authorList>
    </citation>
    <scope>NUCLEOTIDE SEQUENCE [LARGE SCALE GENOMIC DNA]</scope>
    <source>
        <strain evidence="7">ATCC 51888 / DSM 1869 / NCIB 11706 / TK 0415</strain>
    </source>
</reference>
<dbReference type="InterPro" id="IPR003362">
    <property type="entry name" value="Bact_transf"/>
</dbReference>
<dbReference type="OrthoDB" id="9808602at2"/>
<protein>
    <submittedName>
        <fullName evidence="6">Sugar transferase</fullName>
    </submittedName>
</protein>
<evidence type="ECO:0000313" key="6">
    <source>
        <dbReference type="EMBL" id="ADJ22280.1"/>
    </source>
</evidence>
<keyword evidence="4" id="KW-0472">Membrane</keyword>
<feature type="compositionally biased region" description="Polar residues" evidence="3">
    <location>
        <begin position="514"/>
        <end position="525"/>
    </location>
</feature>
<feature type="transmembrane region" description="Helical" evidence="4">
    <location>
        <begin position="109"/>
        <end position="129"/>
    </location>
</feature>
<dbReference type="PANTHER" id="PTHR30576:SF8">
    <property type="entry name" value="UNDECAPRENYL-PHOSPHATE GALACTOSE PHOSPHOTRANSFERASE"/>
    <property type="match status" value="1"/>
</dbReference>
<dbReference type="EMBL" id="CP002083">
    <property type="protein sequence ID" value="ADJ22280.1"/>
    <property type="molecule type" value="Genomic_DNA"/>
</dbReference>
<dbReference type="PANTHER" id="PTHR30576">
    <property type="entry name" value="COLANIC BIOSYNTHESIS UDP-GLUCOSE LIPID CARRIER TRANSFERASE"/>
    <property type="match status" value="1"/>
</dbReference>
<dbReference type="AlphaFoldDB" id="D8JS21"/>